<keyword evidence="3" id="KW-0156">Chromatin regulator</keyword>
<keyword evidence="10" id="KW-1185">Reference proteome</keyword>
<dbReference type="Gene3D" id="3.40.50.150">
    <property type="entry name" value="Vaccinia Virus protein VP39"/>
    <property type="match status" value="1"/>
</dbReference>
<evidence type="ECO:0000256" key="7">
    <source>
        <dbReference type="SAM" id="SignalP"/>
    </source>
</evidence>
<dbReference type="AlphaFoldDB" id="W7U3K8"/>
<feature type="chain" id="PRO_5004901474" description="Histone-lysine N-methyltransferase, H3 lysine-79 specific" evidence="7">
    <location>
        <begin position="23"/>
        <end position="329"/>
    </location>
</feature>
<protein>
    <recommendedName>
        <fullName evidence="2">Histone-lysine N-methyltransferase, H3 lysine-79 specific</fullName>
        <ecNumber evidence="1">2.1.1.360</ecNumber>
    </recommendedName>
    <alternativeName>
        <fullName evidence="4">Histone H3-K79 methyltransferase</fullName>
    </alternativeName>
</protein>
<reference evidence="9 10" key="1">
    <citation type="journal article" date="2014" name="Mol. Plant">
        <title>Chromosome Scale Genome Assembly and Transcriptome Profiling of Nannochloropsis gaditana in Nitrogen Depletion.</title>
        <authorList>
            <person name="Corteggiani Carpinelli E."/>
            <person name="Telatin A."/>
            <person name="Vitulo N."/>
            <person name="Forcato C."/>
            <person name="D'Angelo M."/>
            <person name="Schiavon R."/>
            <person name="Vezzi A."/>
            <person name="Giacometti G.M."/>
            <person name="Morosinotto T."/>
            <person name="Valle G."/>
        </authorList>
    </citation>
    <scope>NUCLEOTIDE SEQUENCE [LARGE SCALE GENOMIC DNA]</scope>
    <source>
        <strain evidence="9 10">B-31</strain>
    </source>
</reference>
<organism evidence="9 10">
    <name type="scientific">Nannochloropsis gaditana</name>
    <dbReference type="NCBI Taxonomy" id="72520"/>
    <lineage>
        <taxon>Eukaryota</taxon>
        <taxon>Sar</taxon>
        <taxon>Stramenopiles</taxon>
        <taxon>Ochrophyta</taxon>
        <taxon>Eustigmatophyceae</taxon>
        <taxon>Eustigmatales</taxon>
        <taxon>Monodopsidaceae</taxon>
        <taxon>Nannochloropsis</taxon>
    </lineage>
</organism>
<dbReference type="OrthoDB" id="443402at2759"/>
<dbReference type="EC" id="2.1.1.360" evidence="1"/>
<dbReference type="EMBL" id="AZIL01000436">
    <property type="protein sequence ID" value="EWM27471.1"/>
    <property type="molecule type" value="Genomic_DNA"/>
</dbReference>
<keyword evidence="6" id="KW-1133">Transmembrane helix</keyword>
<accession>W7U3K8</accession>
<comment type="caution">
    <text evidence="9">The sequence shown here is derived from an EMBL/GenBank/DDBJ whole genome shotgun (WGS) entry which is preliminary data.</text>
</comment>
<dbReference type="OMA" id="NTEMKFV"/>
<dbReference type="SUPFAM" id="SSF53335">
    <property type="entry name" value="S-adenosyl-L-methionine-dependent methyltransferases"/>
    <property type="match status" value="1"/>
</dbReference>
<feature type="transmembrane region" description="Helical" evidence="6">
    <location>
        <begin position="82"/>
        <end position="101"/>
    </location>
</feature>
<evidence type="ECO:0000256" key="3">
    <source>
        <dbReference type="ARBA" id="ARBA00022853"/>
    </source>
</evidence>
<sequence>MRNLCCNVAFLMLGLFIGQSGAFLSPLPSQKLLSTSSLSRTRHAHSLVTGLDVTSTLDILQHTGNTLLAYTDDTKPTLNAEIIGVSSIGVFAGLAGIFALLTKNLKNKNFAFTLSEDEQAAVDAVEALYDPKEEDLALTEAGTVGFVRRKQLAEKAKESYQQGRDDREVRDKTLYYAEIDLAFLAVLLGAANPSGSGVFYDLGSGVGRAVLGAAKLARWKKAIGVEYLGGLHKEAIKYEGKFKRLRGSPTQFVNKDFVDVDLSDAEVVFIYATKYSRDIDDVLATAPVGARIISLDRRLNARQYKLLKTIEDPRGDLQLVFGYVYEKTA</sequence>
<dbReference type="InterPro" id="IPR025789">
    <property type="entry name" value="DOT1_dom"/>
</dbReference>
<dbReference type="InterPro" id="IPR029063">
    <property type="entry name" value="SAM-dependent_MTases_sf"/>
</dbReference>
<dbReference type="PANTHER" id="PTHR21451:SF19">
    <property type="entry name" value="ACTIVATED IN BLOCKED UNFOLDED PROTEIN RESPONSE"/>
    <property type="match status" value="1"/>
</dbReference>
<keyword evidence="7" id="KW-0732">Signal</keyword>
<dbReference type="Proteomes" id="UP000019335">
    <property type="component" value="Chromosome 6"/>
</dbReference>
<evidence type="ECO:0000259" key="8">
    <source>
        <dbReference type="Pfam" id="PF08123"/>
    </source>
</evidence>
<dbReference type="Pfam" id="PF08123">
    <property type="entry name" value="DOT1"/>
    <property type="match status" value="1"/>
</dbReference>
<name>W7U3K8_9STRA</name>
<feature type="domain" description="DOT1" evidence="8">
    <location>
        <begin position="176"/>
        <end position="304"/>
    </location>
</feature>
<keyword evidence="6" id="KW-0812">Transmembrane</keyword>
<evidence type="ECO:0000256" key="1">
    <source>
        <dbReference type="ARBA" id="ARBA00012190"/>
    </source>
</evidence>
<feature type="signal peptide" evidence="7">
    <location>
        <begin position="1"/>
        <end position="22"/>
    </location>
</feature>
<evidence type="ECO:0000256" key="4">
    <source>
        <dbReference type="ARBA" id="ARBA00029821"/>
    </source>
</evidence>
<dbReference type="GO" id="GO:0140956">
    <property type="term" value="F:histone H3K79 trimethyltransferase activity"/>
    <property type="evidence" value="ECO:0007669"/>
    <property type="project" value="UniProtKB-EC"/>
</dbReference>
<evidence type="ECO:0000256" key="5">
    <source>
        <dbReference type="ARBA" id="ARBA00047770"/>
    </source>
</evidence>
<evidence type="ECO:0000313" key="9">
    <source>
        <dbReference type="EMBL" id="EWM27471.1"/>
    </source>
</evidence>
<keyword evidence="6" id="KW-0472">Membrane</keyword>
<evidence type="ECO:0000256" key="2">
    <source>
        <dbReference type="ARBA" id="ARBA00020987"/>
    </source>
</evidence>
<evidence type="ECO:0000256" key="6">
    <source>
        <dbReference type="SAM" id="Phobius"/>
    </source>
</evidence>
<proteinExistence type="predicted"/>
<dbReference type="PANTHER" id="PTHR21451">
    <property type="entry name" value="HISTONE H3 METHYLTRANSFERASE"/>
    <property type="match status" value="1"/>
</dbReference>
<dbReference type="InterPro" id="IPR030445">
    <property type="entry name" value="H3-K79_meTrfase"/>
</dbReference>
<comment type="catalytic activity">
    <reaction evidence="5">
        <text>L-lysyl(79)-[histone H3] + 3 S-adenosyl-L-methionine = N(6),N(6),N(6)-trimethyl-L-lysyl(79)-[histone H3] + 3 S-adenosyl-L-homocysteine + 3 H(+)</text>
        <dbReference type="Rhea" id="RHEA:60328"/>
        <dbReference type="Rhea" id="RHEA-COMP:15549"/>
        <dbReference type="Rhea" id="RHEA-COMP:15552"/>
        <dbReference type="ChEBI" id="CHEBI:15378"/>
        <dbReference type="ChEBI" id="CHEBI:29969"/>
        <dbReference type="ChEBI" id="CHEBI:57856"/>
        <dbReference type="ChEBI" id="CHEBI:59789"/>
        <dbReference type="ChEBI" id="CHEBI:61961"/>
        <dbReference type="EC" id="2.1.1.360"/>
    </reaction>
</comment>
<evidence type="ECO:0000313" key="10">
    <source>
        <dbReference type="Proteomes" id="UP000019335"/>
    </source>
</evidence>
<gene>
    <name evidence="9" type="ORF">Naga_100174g5</name>
</gene>
<dbReference type="GO" id="GO:0051726">
    <property type="term" value="P:regulation of cell cycle"/>
    <property type="evidence" value="ECO:0007669"/>
    <property type="project" value="InterPro"/>
</dbReference>